<keyword evidence="5" id="KW-0677">Repeat</keyword>
<keyword evidence="6" id="KW-0970">Cilium biogenesis/degradation</keyword>
<dbReference type="SMART" id="SM00308">
    <property type="entry name" value="LH2"/>
    <property type="match status" value="3"/>
</dbReference>
<evidence type="ECO:0000256" key="13">
    <source>
        <dbReference type="PROSITE-ProRule" id="PRU00152"/>
    </source>
</evidence>
<dbReference type="GO" id="GO:0005930">
    <property type="term" value="C:axoneme"/>
    <property type="evidence" value="ECO:0007669"/>
    <property type="project" value="UniProtKB-SubCell"/>
</dbReference>
<feature type="region of interest" description="Disordered" evidence="14">
    <location>
        <begin position="913"/>
        <end position="933"/>
    </location>
</feature>
<dbReference type="SUPFAM" id="SSF89837">
    <property type="entry name" value="Doublecortin (DC)"/>
    <property type="match status" value="2"/>
</dbReference>
<feature type="domain" description="Doublecortin" evidence="16">
    <location>
        <begin position="90"/>
        <end position="172"/>
    </location>
</feature>
<feature type="region of interest" description="Disordered" evidence="14">
    <location>
        <begin position="725"/>
        <end position="761"/>
    </location>
</feature>
<organism evidence="17 18">
    <name type="scientific">Ophiophagus hannah</name>
    <name type="common">King cobra</name>
    <name type="synonym">Naja hannah</name>
    <dbReference type="NCBI Taxonomy" id="8665"/>
    <lineage>
        <taxon>Eukaryota</taxon>
        <taxon>Metazoa</taxon>
        <taxon>Chordata</taxon>
        <taxon>Craniata</taxon>
        <taxon>Vertebrata</taxon>
        <taxon>Euteleostomi</taxon>
        <taxon>Lepidosauria</taxon>
        <taxon>Squamata</taxon>
        <taxon>Bifurcata</taxon>
        <taxon>Unidentata</taxon>
        <taxon>Episquamata</taxon>
        <taxon>Toxicofera</taxon>
        <taxon>Serpentes</taxon>
        <taxon>Colubroidea</taxon>
        <taxon>Elapidae</taxon>
        <taxon>Elapinae</taxon>
        <taxon>Ophiophagus</taxon>
    </lineage>
</organism>
<evidence type="ECO:0000256" key="7">
    <source>
        <dbReference type="ARBA" id="ARBA00023069"/>
    </source>
</evidence>
<feature type="domain" description="Doublecortin" evidence="16">
    <location>
        <begin position="217"/>
        <end position="296"/>
    </location>
</feature>
<comment type="subcellular location">
    <subcellularLocation>
        <location evidence="2">Cell projection</location>
        <location evidence="2">Cilium</location>
        <location evidence="2">Photoreceptor outer segment</location>
    </subcellularLocation>
    <subcellularLocation>
        <location evidence="1">Cytoplasm</location>
        <location evidence="1">Cytoskeleton</location>
        <location evidence="1">Cilium axoneme</location>
    </subcellularLocation>
</comment>
<feature type="compositionally biased region" description="Basic residues" evidence="14">
    <location>
        <begin position="915"/>
        <end position="926"/>
    </location>
</feature>
<dbReference type="GO" id="GO:0035556">
    <property type="term" value="P:intracellular signal transduction"/>
    <property type="evidence" value="ECO:0007669"/>
    <property type="project" value="InterPro"/>
</dbReference>
<feature type="compositionally biased region" description="Basic and acidic residues" evidence="14">
    <location>
        <begin position="1496"/>
        <end position="1511"/>
    </location>
</feature>
<feature type="region of interest" description="Disordered" evidence="14">
    <location>
        <begin position="1402"/>
        <end position="1445"/>
    </location>
</feature>
<reference evidence="17 18" key="1">
    <citation type="journal article" date="2013" name="Proc. Natl. Acad. Sci. U.S.A.">
        <title>The king cobra genome reveals dynamic gene evolution and adaptation in the snake venom system.</title>
        <authorList>
            <person name="Vonk F.J."/>
            <person name="Casewell N.R."/>
            <person name="Henkel C.V."/>
            <person name="Heimberg A.M."/>
            <person name="Jansen H.J."/>
            <person name="McCleary R.J."/>
            <person name="Kerkkamp H.M."/>
            <person name="Vos R.A."/>
            <person name="Guerreiro I."/>
            <person name="Calvete J.J."/>
            <person name="Wuster W."/>
            <person name="Woods A.E."/>
            <person name="Logan J.M."/>
            <person name="Harrison R.A."/>
            <person name="Castoe T.A."/>
            <person name="de Koning A.P."/>
            <person name="Pollock D.D."/>
            <person name="Yandell M."/>
            <person name="Calderon D."/>
            <person name="Renjifo C."/>
            <person name="Currier R.B."/>
            <person name="Salgado D."/>
            <person name="Pla D."/>
            <person name="Sanz L."/>
            <person name="Hyder A.S."/>
            <person name="Ribeiro J.M."/>
            <person name="Arntzen J.W."/>
            <person name="van den Thillart G.E."/>
            <person name="Boetzer M."/>
            <person name="Pirovano W."/>
            <person name="Dirks R.P."/>
            <person name="Spaink H.P."/>
            <person name="Duboule D."/>
            <person name="McGlinn E."/>
            <person name="Kini R.M."/>
            <person name="Richardson M.K."/>
        </authorList>
    </citation>
    <scope>NUCLEOTIDE SEQUENCE</scope>
    <source>
        <tissue evidence="17">Blood</tissue>
    </source>
</reference>
<dbReference type="PANTHER" id="PTHR45901">
    <property type="entry name" value="PROTEIN CBG12474"/>
    <property type="match status" value="1"/>
</dbReference>
<keyword evidence="7" id="KW-0969">Cilium</keyword>
<dbReference type="InterPro" id="IPR052970">
    <property type="entry name" value="Inner_ear_hair_cell_LOXHD"/>
</dbReference>
<dbReference type="GO" id="GO:0032391">
    <property type="term" value="C:photoreceptor connecting cilium"/>
    <property type="evidence" value="ECO:0007669"/>
    <property type="project" value="UniProtKB-ARBA"/>
</dbReference>
<dbReference type="InterPro" id="IPR008996">
    <property type="entry name" value="IL1/FGF"/>
</dbReference>
<evidence type="ECO:0000313" key="18">
    <source>
        <dbReference type="Proteomes" id="UP000018936"/>
    </source>
</evidence>
<dbReference type="OrthoDB" id="9895813at2759"/>
<dbReference type="GO" id="GO:0001750">
    <property type="term" value="C:photoreceptor outer segment"/>
    <property type="evidence" value="ECO:0007669"/>
    <property type="project" value="UniProtKB-SubCell"/>
</dbReference>
<dbReference type="InterPro" id="IPR036572">
    <property type="entry name" value="Doublecortin_dom_sf"/>
</dbReference>
<dbReference type="Gene3D" id="3.10.20.230">
    <property type="entry name" value="Doublecortin domain"/>
    <property type="match status" value="2"/>
</dbReference>
<comment type="caution">
    <text evidence="13">Lacks conserved residue(s) required for the propagation of feature annotation.</text>
</comment>
<dbReference type="CDD" id="cd01756">
    <property type="entry name" value="PLAT_repeat"/>
    <property type="match status" value="1"/>
</dbReference>
<comment type="function">
    <text evidence="10">Microtubule-associated protein regulating the stability and length of the microtubule-based axoneme of photoreceptors. Required for the differentiation of photoreceptor cells, it plays a role in the organization of the outer segment of rod and cone photoreceptors ensuring the correct orientation and higher-order stacking of outer segment disks along the photoreceptor axoneme.</text>
</comment>
<dbReference type="PROSITE" id="PS50095">
    <property type="entry name" value="PLAT"/>
    <property type="match status" value="3"/>
</dbReference>
<protein>
    <recommendedName>
        <fullName evidence="11">Oxygen-regulated protein 1</fullName>
    </recommendedName>
</protein>
<proteinExistence type="predicted"/>
<feature type="domain" description="PLAT" evidence="15">
    <location>
        <begin position="2651"/>
        <end position="2768"/>
    </location>
</feature>
<feature type="region of interest" description="Disordered" evidence="14">
    <location>
        <begin position="1482"/>
        <end position="1527"/>
    </location>
</feature>
<dbReference type="Proteomes" id="UP000018936">
    <property type="component" value="Unassembled WGS sequence"/>
</dbReference>
<dbReference type="GO" id="GO:0030030">
    <property type="term" value="P:cell projection organization"/>
    <property type="evidence" value="ECO:0007669"/>
    <property type="project" value="UniProtKB-KW"/>
</dbReference>
<feature type="compositionally biased region" description="Basic and acidic residues" evidence="14">
    <location>
        <begin position="996"/>
        <end position="1005"/>
    </location>
</feature>
<dbReference type="Gene3D" id="2.80.10.50">
    <property type="match status" value="1"/>
</dbReference>
<keyword evidence="9" id="KW-0966">Cell projection</keyword>
<evidence type="ECO:0000256" key="14">
    <source>
        <dbReference type="SAM" id="MobiDB-lite"/>
    </source>
</evidence>
<evidence type="ECO:0000256" key="1">
    <source>
        <dbReference type="ARBA" id="ARBA00004430"/>
    </source>
</evidence>
<evidence type="ECO:0000259" key="16">
    <source>
        <dbReference type="PROSITE" id="PS50309"/>
    </source>
</evidence>
<dbReference type="PANTHER" id="PTHR45901:SF7">
    <property type="entry name" value="OXYGEN-REGULATED PROTEIN 1"/>
    <property type="match status" value="1"/>
</dbReference>
<feature type="compositionally biased region" description="Polar residues" evidence="14">
    <location>
        <begin position="751"/>
        <end position="761"/>
    </location>
</feature>
<feature type="non-terminal residue" evidence="17">
    <location>
        <position position="2774"/>
    </location>
</feature>
<evidence type="ECO:0000313" key="17">
    <source>
        <dbReference type="EMBL" id="ETE73260.1"/>
    </source>
</evidence>
<feature type="domain" description="PLAT" evidence="15">
    <location>
        <begin position="2030"/>
        <end position="2146"/>
    </location>
</feature>
<keyword evidence="3" id="KW-0963">Cytoplasm</keyword>
<evidence type="ECO:0000256" key="11">
    <source>
        <dbReference type="ARBA" id="ARBA00044186"/>
    </source>
</evidence>
<dbReference type="EMBL" id="AZIM01000117">
    <property type="protein sequence ID" value="ETE73260.1"/>
    <property type="molecule type" value="Genomic_DNA"/>
</dbReference>
<dbReference type="GO" id="GO:0001917">
    <property type="term" value="C:photoreceptor inner segment"/>
    <property type="evidence" value="ECO:0007669"/>
    <property type="project" value="UniProtKB-ARBA"/>
</dbReference>
<dbReference type="FunFam" id="3.10.20.230:FF:000007">
    <property type="entry name" value="Oxygen-regulated protein 1"/>
    <property type="match status" value="1"/>
</dbReference>
<evidence type="ECO:0000256" key="9">
    <source>
        <dbReference type="ARBA" id="ARBA00023273"/>
    </source>
</evidence>
<feature type="compositionally biased region" description="Acidic residues" evidence="14">
    <location>
        <begin position="1515"/>
        <end position="1524"/>
    </location>
</feature>
<dbReference type="InterPro" id="IPR003533">
    <property type="entry name" value="Doublecortin_dom"/>
</dbReference>
<keyword evidence="4" id="KW-0716">Sensory transduction</keyword>
<dbReference type="Gene3D" id="2.60.60.20">
    <property type="entry name" value="PLAT/LH2 domain"/>
    <property type="match status" value="2"/>
</dbReference>
<dbReference type="SMART" id="SM00537">
    <property type="entry name" value="DCX"/>
    <property type="match status" value="2"/>
</dbReference>
<evidence type="ECO:0000256" key="5">
    <source>
        <dbReference type="ARBA" id="ARBA00022737"/>
    </source>
</evidence>
<evidence type="ECO:0000256" key="3">
    <source>
        <dbReference type="ARBA" id="ARBA00022490"/>
    </source>
</evidence>
<feature type="compositionally biased region" description="Polar residues" evidence="14">
    <location>
        <begin position="1803"/>
        <end position="1818"/>
    </location>
</feature>
<dbReference type="PROSITE" id="PS50309">
    <property type="entry name" value="DC"/>
    <property type="match status" value="2"/>
</dbReference>
<evidence type="ECO:0000259" key="15">
    <source>
        <dbReference type="PROSITE" id="PS50095"/>
    </source>
</evidence>
<sequence>MSIGCSQKSQYGRELAENKAAVMICPTSFEGSGPGTHDLNNLILTHAAMIAFRMSKTSSTNNSVIQPRSSQSEQSLSVRPSNVIEPNVAKRICFYKSGDPQFNGIKMVVNSRSFRSFDALLDNLSKKVPLPFGVRNITTPRGVHNINNLEDLEDGKSYICSQQKKIKPINLEVARRKPLPWQISRPISARRKAVQLTRESKGSMFQRDSTIRLSTPKKLLVFKNGNAKIRCTVVLGKKNTQNFEAFLDHISELMQYSVLKLYATDGRKVSNLQGLILCSGAVVAAGREPFKAGNYDPRRYSLPARLPGVSSRVHPQANLKSESRKMSGIQIDSRSRTQMFSASSYKEYSNDNNSDSSFIPDMGTLKNCLHADEDYPEEHFTDDIEKSVHLNQDGSMTVEMRVRFKIKKKETIKWTTTVTHAGTSAVIPEDEASDLNILTYKNPTEEFSIPENNVPMQQICTKMINQNSANQLKTSTYDIWQDPLMNTELRQERNNDLKLNFCRPPTPGPRKVRQKKALLESVTVVSDTTVQKKMIGQFSVSEEMDNGNTKSKHCMITHASRQITNVTDPQISGICNNHTLNQTQTDQEEKQVLSKGTIKKSSDLPEEDGLLHNVLEKSVVEKRLPNSLTPEGYSSIGQEQSLLKRNNTSIPCLSNKCDAVEQELNPFNNHSEWSQLKTEEIIYDQCQIHNCSSSLPPKSNNTICKYTPITATLTGSDCITATVPSDESQATLSGDKKKKKKKKNKLDIVKQSVSSPKDSYDISTEGTIKKNINTCTIHNTREMMNHSPTQLVVHKRELAFPIGNSDGAINTVNTRGDFYSQVLITSQQNDLEDNIKRNLNSQLSHQNSKSMKAEDLLLKKDNIKHEFDQIKDGTGKALNKIERPASLKPLTDLGNGQKAEDKKGKIISNKLIKSSSKHKEVKKKKKSESATSSIDKVMDETKVLDTLGHSDFTNEITKQSLENYIQTWLQNVYPKAARPPINSLNKKSHHPTVKSFLDKGSKETGRNNIPEDQLIYNLSEVQALEESFKELYETHTDCLRNVDGILKDEDKYLMPSDTQEKAKLSMCDIHKYKKKLQEETDHARCNSEINAQDDPKSVPGTEVQKYCKNSLLLHKLKSAIFHLEKNKTGCLQNLNCLSDVFSSSLFGSPSNLLLVWLLLNLKESLPFINKDEMAGTSCSCSEIFILSQYLKQVAAKEEDENLKTAASDVEDCTANCLIFSGMQIEKQELTCCQENIALIETKNMPSTEEQEKPNENLILNDSLNSEEVLDVKEVAEELQSNCEEQQTCSRPAENADMSEVVVMQNLNYIKAQSGNVVSNEDFLEENKAIPLQELEENVPDPSLNNEKPELLEESNITIFNTSDHTTGQIFDLESSHLDDEELNSLEEQKYITSICEREHSDENLTSDIKNTRNENHVENSTTDNLEENDSSVETSDKLSITSPQPLIYESNQIPINTEDKKSRVKLIINQLECGSHSNASLELKKTIGSPGTSDLSDYRPETDESDSRSRPSSDLSDESTDEAMYENSYNTGYVKRTIERLYGKAETAFKPISKPGSPYLGQMLSKDIECNSVHVISDKITLLGQAHNGWPEDKVASSLISYNNCDLNKICNEYAILPTPIFSLNGEETYNADCSLQNVNQHVEFKAQVAEDEGILIDKGKWLLKENHLIRKSPPDNSGMYGNMDTTSADTFFDNHSSDAPYSHLQSMELRSALKEISSSDLEDMAKPCGNEGNYFNMPHNSDSEPFPDGPGIKCNNSPNKRKGCNTSSECCTELNSYSPAFSMVDFKLPNNRIHPLDQVTDDTLVQTQPTRNATSNRNRPETQDSLDKLHAICGQHCPILTALIKPLNEQIRGCAYQKASDIENLIWLPYLINKSIGKDKCIIKLSKPHDQLKISCMNKISINIFGRHYTENILDITNCNNFKLPLSLHSLYSITKVTKGMLLKPELYKNHESSTRKDDALGGITVEHSNNLSSYQSTRSNTDQFVGRKRTPLLEHFIASSQNEAYYYQRNFKKMNYWKITLHLKDRTMKWKVVIFTSDQPSSGTSSQVYITLYGEQGNSGAVFLYGEEKKVFERGSTDTFMIHTEDLGDLYKIRIGHNNSGETPAWHCKELQLQNLVTGEKYDFSVEKWLTQAQNEGEISQELPVLYQGYPILPVAMYKVHVITGDLWNAGTEADVYIAINGEKGDTGCRQLHRSMKSQKHMKGQHAKIYSYYIFLPKRWLDQGEDDGKIVRELNAIDNYTIARKQELEIRRKDMWAAEKWKFQKGNILHFYNKMTHGFIRLGQDRVVDAVGDKKDKNVKAALILCDVNGNYGDNHCELQVHVQPNYCTILESSQNPGQVISFNFQGMAADDNTGYAGLTKEFVVHIKGIFHNSAIILLATSYCQFLCLRSDGSCSGAGNQADDSYWKVHKISSGICMFENAKHPRMYLRIKDGQCNGTGTGDVDCHFKVQKNLETGSVSLESARNRGIYVGLLPNGETKPFVDTGESNRFLNAYPSSSIDILYFSEEMMTIQNEKSPFPSEDKWKVFILTGNSGTKANVTLWIYGDKGSVGPIILGKDNTEQLFLPRTEDAFQVEMKVIGNIYKIRIGHDGSNQYADWMLEKVTLQHLKTGIFLKFPTNKWVSWNEGNGNTVCELSVAENGRSLYPIVNYQVYVSTGHLEHAETTSSIYLCIYGERGDCGLRLLAKSDQPIKFQRGIIDMFEIQAVSLGNLQKVLLCCKSDIQLQDWYCEKIIIRESEKNSENIFICERFMRWLPYMSQGIIHSEIELFVQ</sequence>
<dbReference type="CDD" id="cd17145">
    <property type="entry name" value="DCX1_RP1"/>
    <property type="match status" value="1"/>
</dbReference>
<comment type="caution">
    <text evidence="17">The sequence shown here is derived from an EMBL/GenBank/DDBJ whole genome shotgun (WGS) entry which is preliminary data.</text>
</comment>
<feature type="region of interest" description="Disordered" evidence="14">
    <location>
        <begin position="309"/>
        <end position="328"/>
    </location>
</feature>
<dbReference type="Pfam" id="PF01477">
    <property type="entry name" value="PLAT"/>
    <property type="match status" value="3"/>
</dbReference>
<feature type="region of interest" description="Disordered" evidence="14">
    <location>
        <begin position="983"/>
        <end position="1008"/>
    </location>
</feature>
<dbReference type="InterPro" id="IPR036392">
    <property type="entry name" value="PLAT/LH2_dom_sf"/>
</dbReference>
<dbReference type="InterPro" id="IPR001024">
    <property type="entry name" value="PLAT/LH2_dom"/>
</dbReference>
<evidence type="ECO:0000256" key="4">
    <source>
        <dbReference type="ARBA" id="ARBA00022606"/>
    </source>
</evidence>
<feature type="region of interest" description="Disordered" evidence="14">
    <location>
        <begin position="1803"/>
        <end position="1823"/>
    </location>
</feature>
<evidence type="ECO:0000256" key="8">
    <source>
        <dbReference type="ARBA" id="ARBA00023212"/>
    </source>
</evidence>
<evidence type="ECO:0000256" key="12">
    <source>
        <dbReference type="ARBA" id="ARBA00046756"/>
    </source>
</evidence>
<dbReference type="FunFam" id="3.10.20.230:FF:000006">
    <property type="entry name" value="Oxygen-regulated protein 1"/>
    <property type="match status" value="1"/>
</dbReference>
<evidence type="ECO:0000256" key="2">
    <source>
        <dbReference type="ARBA" id="ARBA00004504"/>
    </source>
</evidence>
<accession>V8PFY1</accession>
<keyword evidence="18" id="KW-1185">Reference proteome</keyword>
<feature type="domain" description="PLAT" evidence="15">
    <location>
        <begin position="2525"/>
        <end position="2639"/>
    </location>
</feature>
<evidence type="ECO:0000256" key="10">
    <source>
        <dbReference type="ARBA" id="ARBA00043933"/>
    </source>
</evidence>
<dbReference type="SUPFAM" id="SSF50353">
    <property type="entry name" value="Cytokine"/>
    <property type="match status" value="2"/>
</dbReference>
<dbReference type="Pfam" id="PF03607">
    <property type="entry name" value="DCX"/>
    <property type="match status" value="2"/>
</dbReference>
<dbReference type="GO" id="GO:0009416">
    <property type="term" value="P:response to light stimulus"/>
    <property type="evidence" value="ECO:0007669"/>
    <property type="project" value="UniProtKB-ARBA"/>
</dbReference>
<dbReference type="Gene3D" id="2.40.180.10">
    <property type="entry name" value="Catalase core domain"/>
    <property type="match status" value="2"/>
</dbReference>
<dbReference type="SUPFAM" id="SSF49723">
    <property type="entry name" value="Lipase/lipooxygenase domain (PLAT/LH2 domain)"/>
    <property type="match status" value="4"/>
</dbReference>
<comment type="subunit">
    <text evidence="12">Interacts (via the doublecortin domains) with microtubules. Interacts with RP1L1. Interacts with MAK.</text>
</comment>
<evidence type="ECO:0000256" key="6">
    <source>
        <dbReference type="ARBA" id="ARBA00022794"/>
    </source>
</evidence>
<gene>
    <name evidence="17" type="primary">RP1</name>
    <name evidence="17" type="ORF">L345_00906</name>
</gene>
<keyword evidence="8" id="KW-0206">Cytoskeleton</keyword>
<dbReference type="CDD" id="cd23312">
    <property type="entry name" value="beta-trefoil_FGF_RP1"/>
    <property type="match status" value="1"/>
</dbReference>
<name>V8PFY1_OPHHA</name>
<feature type="compositionally biased region" description="Polar residues" evidence="14">
    <location>
        <begin position="1431"/>
        <end position="1445"/>
    </location>
</feature>